<evidence type="ECO:0000313" key="1">
    <source>
        <dbReference type="EMBL" id="RXK82003.1"/>
    </source>
</evidence>
<gene>
    <name evidence="1" type="ORF">ESB13_19110</name>
</gene>
<evidence type="ECO:0000313" key="2">
    <source>
        <dbReference type="Proteomes" id="UP000290545"/>
    </source>
</evidence>
<dbReference type="OrthoDB" id="976022at2"/>
<dbReference type="EMBL" id="SDHZ01000003">
    <property type="protein sequence ID" value="RXK82003.1"/>
    <property type="molecule type" value="Genomic_DNA"/>
</dbReference>
<comment type="caution">
    <text evidence="1">The sequence shown here is derived from an EMBL/GenBank/DDBJ whole genome shotgun (WGS) entry which is preliminary data.</text>
</comment>
<keyword evidence="2" id="KW-1185">Reference proteome</keyword>
<dbReference type="Pfam" id="PF25594">
    <property type="entry name" value="GldB_lipo"/>
    <property type="match status" value="1"/>
</dbReference>
<reference evidence="1 2" key="1">
    <citation type="submission" date="2019-01" db="EMBL/GenBank/DDBJ databases">
        <title>Filimonas sp. strain TTM-71.</title>
        <authorList>
            <person name="Chen W.-M."/>
        </authorList>
    </citation>
    <scope>NUCLEOTIDE SEQUENCE [LARGE SCALE GENOMIC DNA]</scope>
    <source>
        <strain evidence="1 2">TTM-71</strain>
    </source>
</reference>
<dbReference type="InterPro" id="IPR019853">
    <property type="entry name" value="GldB-like"/>
</dbReference>
<organism evidence="1 2">
    <name type="scientific">Filimonas effusa</name>
    <dbReference type="NCBI Taxonomy" id="2508721"/>
    <lineage>
        <taxon>Bacteria</taxon>
        <taxon>Pseudomonadati</taxon>
        <taxon>Bacteroidota</taxon>
        <taxon>Chitinophagia</taxon>
        <taxon>Chitinophagales</taxon>
        <taxon>Chitinophagaceae</taxon>
        <taxon>Filimonas</taxon>
    </lineage>
</organism>
<name>A0A4Q1D486_9BACT</name>
<sequence>MLLSCGGGSKRKVPDVSHIKVKFEVKRFDQELFSLDTTDLGAALTRLQQHYPGFLNDYLYNILALPPQEDSTVAMLKRFIHDYKPVYDSVQLRYRNLGSLEKELVHALQLTGYYFPGYKLPESLITFVGPVEGYANVLTNSGFAVGLQLYLGKDFSAYQMDYFREIYPSYQSKRFEAVYIPVNCMRNIVDDMYPYKAGNRPLAEQMVELGKRMYLLDLLLPETAEHLKLGYTEKQLEGCYKHEALIWNTFVQNDLLYATDPIVIRDYVNDGPKTPVLGEESPGFIGQFTGWQIVKKWAEKQKDLTPQELMRTPARQLFDEAKYKPR</sequence>
<proteinExistence type="predicted"/>
<dbReference type="Proteomes" id="UP000290545">
    <property type="component" value="Unassembled WGS sequence"/>
</dbReference>
<accession>A0A4Q1D486</accession>
<protein>
    <recommendedName>
        <fullName evidence="3">Gliding motility lipoprotein GldB</fullName>
    </recommendedName>
</protein>
<dbReference type="AlphaFoldDB" id="A0A4Q1D486"/>
<evidence type="ECO:0008006" key="3">
    <source>
        <dbReference type="Google" id="ProtNLM"/>
    </source>
</evidence>